<reference evidence="2" key="1">
    <citation type="submission" date="2021-01" db="EMBL/GenBank/DDBJ databases">
        <authorList>
            <person name="Corre E."/>
            <person name="Pelletier E."/>
            <person name="Niang G."/>
            <person name="Scheremetjew M."/>
            <person name="Finn R."/>
            <person name="Kale V."/>
            <person name="Holt S."/>
            <person name="Cochrane G."/>
            <person name="Meng A."/>
            <person name="Brown T."/>
            <person name="Cohen L."/>
        </authorList>
    </citation>
    <scope>NUCLEOTIDE SEQUENCE</scope>
    <source>
        <strain evidence="2">CCMP2877</strain>
    </source>
</reference>
<feature type="region of interest" description="Disordered" evidence="1">
    <location>
        <begin position="24"/>
        <end position="44"/>
    </location>
</feature>
<dbReference type="AlphaFoldDB" id="A0A7S1UFN8"/>
<evidence type="ECO:0000256" key="1">
    <source>
        <dbReference type="SAM" id="MobiDB-lite"/>
    </source>
</evidence>
<evidence type="ECO:0000313" key="2">
    <source>
        <dbReference type="EMBL" id="CAD9264587.1"/>
    </source>
</evidence>
<gene>
    <name evidence="2" type="ORF">PPAR1163_LOCUS22973</name>
</gene>
<name>A0A7S1UFN8_9STRA</name>
<accession>A0A7S1UFN8</accession>
<sequence length="122" mass="13654">MLASLRRGLWRRRAPLDLRWSAAQRAMSGSGGNNERPPPRVSNLAAVPPVRENEMLCEVNADPAEEAALAPHWAALEQRILRRRSSRQGPVGRIGKKTWEEDVWLREGLYDAAEADGEKSSE</sequence>
<dbReference type="EMBL" id="HBGJ01036332">
    <property type="protein sequence ID" value="CAD9264587.1"/>
    <property type="molecule type" value="Transcribed_RNA"/>
</dbReference>
<proteinExistence type="predicted"/>
<organism evidence="2">
    <name type="scientific">Phaeomonas parva</name>
    <dbReference type="NCBI Taxonomy" id="124430"/>
    <lineage>
        <taxon>Eukaryota</taxon>
        <taxon>Sar</taxon>
        <taxon>Stramenopiles</taxon>
        <taxon>Ochrophyta</taxon>
        <taxon>Pinguiophyceae</taxon>
        <taxon>Pinguiochrysidales</taxon>
        <taxon>Pinguiochrysidaceae</taxon>
        <taxon>Phaeomonas</taxon>
    </lineage>
</organism>
<protein>
    <submittedName>
        <fullName evidence="2">Uncharacterized protein</fullName>
    </submittedName>
</protein>